<dbReference type="PRINTS" id="PR00463">
    <property type="entry name" value="EP450I"/>
</dbReference>
<dbReference type="PANTHER" id="PTHR24291:SF187">
    <property type="entry name" value="CYTOCHROME P450 4AE1-RELATED"/>
    <property type="match status" value="1"/>
</dbReference>
<comment type="cofactor">
    <cofactor evidence="1 12">
        <name>heme</name>
        <dbReference type="ChEBI" id="CHEBI:30413"/>
    </cofactor>
</comment>
<dbReference type="GO" id="GO:0005789">
    <property type="term" value="C:endoplasmic reticulum membrane"/>
    <property type="evidence" value="ECO:0007669"/>
    <property type="project" value="UniProtKB-SubCell"/>
</dbReference>
<keyword evidence="5 12" id="KW-0349">Heme</keyword>
<keyword evidence="7" id="KW-0256">Endoplasmic reticulum</keyword>
<accession>A0A0T6B7Z9</accession>
<dbReference type="Gene3D" id="1.10.630.10">
    <property type="entry name" value="Cytochrome P450"/>
    <property type="match status" value="1"/>
</dbReference>
<dbReference type="PANTHER" id="PTHR24291">
    <property type="entry name" value="CYTOCHROME P450 FAMILY 4"/>
    <property type="match status" value="1"/>
</dbReference>
<feature type="binding site" description="axial binding residue" evidence="12">
    <location>
        <position position="445"/>
    </location>
    <ligand>
        <name>heme</name>
        <dbReference type="ChEBI" id="CHEBI:30413"/>
    </ligand>
    <ligandPart>
        <name>Fe</name>
        <dbReference type="ChEBI" id="CHEBI:18248"/>
    </ligandPart>
</feature>
<feature type="transmembrane region" description="Helical" evidence="14">
    <location>
        <begin position="6"/>
        <end position="22"/>
    </location>
</feature>
<evidence type="ECO:0000256" key="2">
    <source>
        <dbReference type="ARBA" id="ARBA00004174"/>
    </source>
</evidence>
<keyword evidence="14" id="KW-1133">Transmembrane helix</keyword>
<comment type="caution">
    <text evidence="15">The sequence shown here is derived from an EMBL/GenBank/DDBJ whole genome shotgun (WGS) entry which is preliminary data.</text>
</comment>
<keyword evidence="8" id="KW-0492">Microsome</keyword>
<dbReference type="Pfam" id="PF00067">
    <property type="entry name" value="p450"/>
    <property type="match status" value="1"/>
</dbReference>
<dbReference type="Proteomes" id="UP000051574">
    <property type="component" value="Unassembled WGS sequence"/>
</dbReference>
<evidence type="ECO:0000256" key="14">
    <source>
        <dbReference type="SAM" id="Phobius"/>
    </source>
</evidence>
<keyword evidence="14" id="KW-0472">Membrane</keyword>
<dbReference type="SUPFAM" id="SSF48264">
    <property type="entry name" value="Cytochrome P450"/>
    <property type="match status" value="1"/>
</dbReference>
<dbReference type="EMBL" id="LJIG01009240">
    <property type="protein sequence ID" value="KRT83475.1"/>
    <property type="molecule type" value="Genomic_DNA"/>
</dbReference>
<evidence type="ECO:0000256" key="3">
    <source>
        <dbReference type="ARBA" id="ARBA00004406"/>
    </source>
</evidence>
<keyword evidence="16" id="KW-1185">Reference proteome</keyword>
<keyword evidence="9 13" id="KW-0560">Oxidoreductase</keyword>
<dbReference type="InterPro" id="IPR001128">
    <property type="entry name" value="Cyt_P450"/>
</dbReference>
<dbReference type="InterPro" id="IPR036396">
    <property type="entry name" value="Cyt_P450_sf"/>
</dbReference>
<dbReference type="InterPro" id="IPR002401">
    <property type="entry name" value="Cyt_P450_E_grp-I"/>
</dbReference>
<evidence type="ECO:0000256" key="12">
    <source>
        <dbReference type="PIRSR" id="PIRSR602401-1"/>
    </source>
</evidence>
<dbReference type="OrthoDB" id="1470350at2759"/>
<sequence length="461" mass="53685">MLATVLLLIFAPFILWVVYYYARVHYWERYLKNVPGPKRTPLLGNGLEFPSSTVFIPKLMEYYNTYNTSFKMYVGSQAYLCIVDPKEMEIIMNHKWTQSKSNLYDYVRNWLGNGLLTASGDRWRQHRKVITPAFHFQILEEFIEVFNSQSDILVSILRKECENGNVDVYPFVGRCTLDILCETAMGTSVNAQSCNDSEYVRCVQLLLEILGLRMFHPFLSNKLLFRFTETYRKERRALKVVHNYTRSIIKRRKEFLKNVERNENAVDSLGEKKRRAFLDVLLEYSAHDPSFTEEDIREEVDTFLFEGHDTTATSISFALDSLARNPDVQIRAYEEIQTIFSDDPKRSATLKDLQEMKYLEMVIKESLRLHTTVPFIGRQVEADMELNGMTLPKGLMVTLFMYGTHHSPKFQEEPEKFNPERYAPGNIKSKHPYDSIPFSAGPRNCIGQKYAMLEMKSSLSV</sequence>
<keyword evidence="11 13" id="KW-0503">Monooxygenase</keyword>
<evidence type="ECO:0000256" key="9">
    <source>
        <dbReference type="ARBA" id="ARBA00023002"/>
    </source>
</evidence>
<evidence type="ECO:0000256" key="5">
    <source>
        <dbReference type="ARBA" id="ARBA00022617"/>
    </source>
</evidence>
<organism evidence="15 16">
    <name type="scientific">Oryctes borbonicus</name>
    <dbReference type="NCBI Taxonomy" id="1629725"/>
    <lineage>
        <taxon>Eukaryota</taxon>
        <taxon>Metazoa</taxon>
        <taxon>Ecdysozoa</taxon>
        <taxon>Arthropoda</taxon>
        <taxon>Hexapoda</taxon>
        <taxon>Insecta</taxon>
        <taxon>Pterygota</taxon>
        <taxon>Neoptera</taxon>
        <taxon>Endopterygota</taxon>
        <taxon>Coleoptera</taxon>
        <taxon>Polyphaga</taxon>
        <taxon>Scarabaeiformia</taxon>
        <taxon>Scarabaeidae</taxon>
        <taxon>Dynastinae</taxon>
        <taxon>Oryctes</taxon>
    </lineage>
</organism>
<dbReference type="GO" id="GO:0020037">
    <property type="term" value="F:heme binding"/>
    <property type="evidence" value="ECO:0007669"/>
    <property type="project" value="InterPro"/>
</dbReference>
<evidence type="ECO:0000256" key="4">
    <source>
        <dbReference type="ARBA" id="ARBA00010617"/>
    </source>
</evidence>
<dbReference type="PROSITE" id="PS00086">
    <property type="entry name" value="CYTOCHROME_P450"/>
    <property type="match status" value="1"/>
</dbReference>
<evidence type="ECO:0000256" key="6">
    <source>
        <dbReference type="ARBA" id="ARBA00022723"/>
    </source>
</evidence>
<evidence type="ECO:0000256" key="1">
    <source>
        <dbReference type="ARBA" id="ARBA00001971"/>
    </source>
</evidence>
<reference evidence="15 16" key="1">
    <citation type="submission" date="2015-09" db="EMBL/GenBank/DDBJ databases">
        <title>Draft genome of the scarab beetle Oryctes borbonicus.</title>
        <authorList>
            <person name="Meyer J.M."/>
            <person name="Markov G.V."/>
            <person name="Baskaran P."/>
            <person name="Herrmann M."/>
            <person name="Sommer R.J."/>
            <person name="Roedelsperger C."/>
        </authorList>
    </citation>
    <scope>NUCLEOTIDE SEQUENCE [LARGE SCALE GENOMIC DNA]</scope>
    <source>
        <strain evidence="15">OB123</strain>
        <tissue evidence="15">Whole animal</tissue>
    </source>
</reference>
<comment type="similarity">
    <text evidence="4 13">Belongs to the cytochrome P450 family.</text>
</comment>
<evidence type="ECO:0000256" key="11">
    <source>
        <dbReference type="ARBA" id="ARBA00023033"/>
    </source>
</evidence>
<evidence type="ECO:0000313" key="16">
    <source>
        <dbReference type="Proteomes" id="UP000051574"/>
    </source>
</evidence>
<feature type="non-terminal residue" evidence="15">
    <location>
        <position position="461"/>
    </location>
</feature>
<evidence type="ECO:0000256" key="13">
    <source>
        <dbReference type="RuleBase" id="RU000461"/>
    </source>
</evidence>
<dbReference type="GO" id="GO:0004497">
    <property type="term" value="F:monooxygenase activity"/>
    <property type="evidence" value="ECO:0007669"/>
    <property type="project" value="UniProtKB-KW"/>
</dbReference>
<protein>
    <submittedName>
        <fullName evidence="15">Cytochrome P450</fullName>
    </submittedName>
</protein>
<gene>
    <name evidence="15" type="ORF">AMK59_4760</name>
</gene>
<dbReference type="PRINTS" id="PR00385">
    <property type="entry name" value="P450"/>
</dbReference>
<name>A0A0T6B7Z9_9SCAR</name>
<dbReference type="AlphaFoldDB" id="A0A0T6B7Z9"/>
<dbReference type="GO" id="GO:0016705">
    <property type="term" value="F:oxidoreductase activity, acting on paired donors, with incorporation or reduction of molecular oxygen"/>
    <property type="evidence" value="ECO:0007669"/>
    <property type="project" value="InterPro"/>
</dbReference>
<dbReference type="InterPro" id="IPR017972">
    <property type="entry name" value="Cyt_P450_CS"/>
</dbReference>
<keyword evidence="10 12" id="KW-0408">Iron</keyword>
<evidence type="ECO:0000313" key="15">
    <source>
        <dbReference type="EMBL" id="KRT83475.1"/>
    </source>
</evidence>
<evidence type="ECO:0000256" key="8">
    <source>
        <dbReference type="ARBA" id="ARBA00022848"/>
    </source>
</evidence>
<proteinExistence type="inferred from homology"/>
<keyword evidence="14" id="KW-0812">Transmembrane</keyword>
<evidence type="ECO:0000256" key="7">
    <source>
        <dbReference type="ARBA" id="ARBA00022824"/>
    </source>
</evidence>
<dbReference type="CDD" id="cd20628">
    <property type="entry name" value="CYP4"/>
    <property type="match status" value="1"/>
</dbReference>
<keyword evidence="6 12" id="KW-0479">Metal-binding</keyword>
<dbReference type="InterPro" id="IPR050196">
    <property type="entry name" value="Cytochrome_P450_Monoox"/>
</dbReference>
<dbReference type="FunFam" id="1.10.630.10:FF:000182">
    <property type="entry name" value="Cytochrome P450 3A4"/>
    <property type="match status" value="1"/>
</dbReference>
<comment type="subcellular location">
    <subcellularLocation>
        <location evidence="3">Endoplasmic reticulum membrane</location>
        <topology evidence="3">Peripheral membrane protein</topology>
    </subcellularLocation>
    <subcellularLocation>
        <location evidence="2">Microsome membrane</location>
        <topology evidence="2">Peripheral membrane protein</topology>
    </subcellularLocation>
</comment>
<dbReference type="GO" id="GO:0005506">
    <property type="term" value="F:iron ion binding"/>
    <property type="evidence" value="ECO:0007669"/>
    <property type="project" value="InterPro"/>
</dbReference>
<evidence type="ECO:0000256" key="10">
    <source>
        <dbReference type="ARBA" id="ARBA00023004"/>
    </source>
</evidence>